<organism evidence="4 6">
    <name type="scientific">Jannaschia seohaensis</name>
    <dbReference type="NCBI Taxonomy" id="475081"/>
    <lineage>
        <taxon>Bacteria</taxon>
        <taxon>Pseudomonadati</taxon>
        <taxon>Pseudomonadota</taxon>
        <taxon>Alphaproteobacteria</taxon>
        <taxon>Rhodobacterales</taxon>
        <taxon>Roseobacteraceae</taxon>
        <taxon>Jannaschia</taxon>
    </lineage>
</organism>
<feature type="transmembrane region" description="Helical" evidence="2">
    <location>
        <begin position="20"/>
        <end position="40"/>
    </location>
</feature>
<evidence type="ECO:0000313" key="4">
    <source>
        <dbReference type="EMBL" id="SSA51528.1"/>
    </source>
</evidence>
<dbReference type="Proteomes" id="UP000251571">
    <property type="component" value="Unassembled WGS sequence"/>
</dbReference>
<keyword evidence="5" id="KW-1185">Reference proteome</keyword>
<reference evidence="4 6" key="1">
    <citation type="submission" date="2016-10" db="EMBL/GenBank/DDBJ databases">
        <authorList>
            <person name="Cai Z."/>
        </authorList>
    </citation>
    <scope>NUCLEOTIDE SEQUENCE [LARGE SCALE GENOMIC DNA]</scope>
    <source>
        <strain evidence="4 6">DSM 25227</strain>
    </source>
</reference>
<accession>A0A2Y9B7L2</accession>
<feature type="region of interest" description="Disordered" evidence="1">
    <location>
        <begin position="64"/>
        <end position="93"/>
    </location>
</feature>
<reference evidence="3 5" key="2">
    <citation type="submission" date="2018-03" db="EMBL/GenBank/DDBJ databases">
        <title>Genomic Encyclopedia of Archaeal and Bacterial Type Strains, Phase II (KMG-II): from individual species to whole genera.</title>
        <authorList>
            <person name="Goeker M."/>
        </authorList>
    </citation>
    <scope>NUCLEOTIDE SEQUENCE [LARGE SCALE GENOMIC DNA]</scope>
    <source>
        <strain evidence="3 5">DSM 25227</strain>
    </source>
</reference>
<dbReference type="Proteomes" id="UP000245839">
    <property type="component" value="Unassembled WGS sequence"/>
</dbReference>
<dbReference type="AlphaFoldDB" id="A0A2Y9B7L2"/>
<evidence type="ECO:0000256" key="1">
    <source>
        <dbReference type="SAM" id="MobiDB-lite"/>
    </source>
</evidence>
<keyword evidence="2" id="KW-0812">Transmembrane</keyword>
<keyword evidence="2" id="KW-0472">Membrane</keyword>
<evidence type="ECO:0000313" key="5">
    <source>
        <dbReference type="Proteomes" id="UP000245839"/>
    </source>
</evidence>
<name>A0A2Y9B7L2_9RHOB</name>
<proteinExistence type="predicted"/>
<evidence type="ECO:0000256" key="2">
    <source>
        <dbReference type="SAM" id="Phobius"/>
    </source>
</evidence>
<gene>
    <name evidence="3" type="ORF">BCF38_12132</name>
    <name evidence="4" type="ORF">SAMN05421539_12132</name>
</gene>
<protein>
    <submittedName>
        <fullName evidence="4">Uncharacterized protein</fullName>
    </submittedName>
</protein>
<dbReference type="RefSeq" id="WP_109566416.1">
    <property type="nucleotide sequence ID" value="NZ_QGDJ01000021.1"/>
</dbReference>
<dbReference type="EMBL" id="UETC01000021">
    <property type="protein sequence ID" value="SSA51528.1"/>
    <property type="molecule type" value="Genomic_DNA"/>
</dbReference>
<dbReference type="EMBL" id="QGDJ01000021">
    <property type="protein sequence ID" value="PWJ10927.1"/>
    <property type="molecule type" value="Genomic_DNA"/>
</dbReference>
<keyword evidence="2" id="KW-1133">Transmembrane helix</keyword>
<evidence type="ECO:0000313" key="6">
    <source>
        <dbReference type="Proteomes" id="UP000251571"/>
    </source>
</evidence>
<sequence length="93" mass="9167">MADIEHDRTASAKGSTRRVALIAACVVAIGLIAASLIGGVTEPEPTLLGVAEGTDASPVIVTDPATGAEAPLSGDAQGATRVELGSTPETTID</sequence>
<evidence type="ECO:0000313" key="3">
    <source>
        <dbReference type="EMBL" id="PWJ10927.1"/>
    </source>
</evidence>
<dbReference type="OrthoDB" id="9999284at2"/>